<sequence>FLPSNSQENVKQDPRGLQTFVELEGTYYPELEDTYYPKLEGTYYPKLIWTMVACIKYEGQRAFSSNFESLANFDEMYAYRNALRHLIL</sequence>
<keyword evidence="2" id="KW-1185">Reference proteome</keyword>
<comment type="caution">
    <text evidence="1">The sequence shown here is derived from an EMBL/GenBank/DDBJ whole genome shotgun (WGS) entry which is preliminary data.</text>
</comment>
<dbReference type="AlphaFoldDB" id="A0A371GCL3"/>
<dbReference type="EMBL" id="QJKJ01005994">
    <property type="protein sequence ID" value="RDX88271.1"/>
    <property type="molecule type" value="Genomic_DNA"/>
</dbReference>
<reference evidence="1" key="1">
    <citation type="submission" date="2018-05" db="EMBL/GenBank/DDBJ databases">
        <title>Draft genome of Mucuna pruriens seed.</title>
        <authorList>
            <person name="Nnadi N.E."/>
            <person name="Vos R."/>
            <person name="Hasami M.H."/>
            <person name="Devisetty U.K."/>
            <person name="Aguiy J.C."/>
        </authorList>
    </citation>
    <scope>NUCLEOTIDE SEQUENCE [LARGE SCALE GENOMIC DNA]</scope>
    <source>
        <strain evidence="1">JCA_2017</strain>
    </source>
</reference>
<organism evidence="1 2">
    <name type="scientific">Mucuna pruriens</name>
    <name type="common">Velvet bean</name>
    <name type="synonym">Dolichos pruriens</name>
    <dbReference type="NCBI Taxonomy" id="157652"/>
    <lineage>
        <taxon>Eukaryota</taxon>
        <taxon>Viridiplantae</taxon>
        <taxon>Streptophyta</taxon>
        <taxon>Embryophyta</taxon>
        <taxon>Tracheophyta</taxon>
        <taxon>Spermatophyta</taxon>
        <taxon>Magnoliopsida</taxon>
        <taxon>eudicotyledons</taxon>
        <taxon>Gunneridae</taxon>
        <taxon>Pentapetalae</taxon>
        <taxon>rosids</taxon>
        <taxon>fabids</taxon>
        <taxon>Fabales</taxon>
        <taxon>Fabaceae</taxon>
        <taxon>Papilionoideae</taxon>
        <taxon>50 kb inversion clade</taxon>
        <taxon>NPAAA clade</taxon>
        <taxon>indigoferoid/millettioid clade</taxon>
        <taxon>Phaseoleae</taxon>
        <taxon>Mucuna</taxon>
    </lineage>
</organism>
<dbReference type="Proteomes" id="UP000257109">
    <property type="component" value="Unassembled WGS sequence"/>
</dbReference>
<accession>A0A371GCL3</accession>
<feature type="non-terminal residue" evidence="1">
    <location>
        <position position="1"/>
    </location>
</feature>
<name>A0A371GCL3_MUCPR</name>
<gene>
    <name evidence="1" type="ORF">CR513_30154</name>
</gene>
<evidence type="ECO:0000313" key="1">
    <source>
        <dbReference type="EMBL" id="RDX88271.1"/>
    </source>
</evidence>
<evidence type="ECO:0000313" key="2">
    <source>
        <dbReference type="Proteomes" id="UP000257109"/>
    </source>
</evidence>
<protein>
    <submittedName>
        <fullName evidence="1">Uncharacterized protein</fullName>
    </submittedName>
</protein>
<proteinExistence type="predicted"/>